<evidence type="ECO:0000313" key="1">
    <source>
        <dbReference type="EMBL" id="RLV96431.1"/>
    </source>
</evidence>
<organism evidence="1 2">
    <name type="scientific">Chloebia gouldiae</name>
    <name type="common">Gouldian finch</name>
    <name type="synonym">Erythrura gouldiae</name>
    <dbReference type="NCBI Taxonomy" id="44316"/>
    <lineage>
        <taxon>Eukaryota</taxon>
        <taxon>Metazoa</taxon>
        <taxon>Chordata</taxon>
        <taxon>Craniata</taxon>
        <taxon>Vertebrata</taxon>
        <taxon>Euteleostomi</taxon>
        <taxon>Archelosauria</taxon>
        <taxon>Archosauria</taxon>
        <taxon>Dinosauria</taxon>
        <taxon>Saurischia</taxon>
        <taxon>Theropoda</taxon>
        <taxon>Coelurosauria</taxon>
        <taxon>Aves</taxon>
        <taxon>Neognathae</taxon>
        <taxon>Neoaves</taxon>
        <taxon>Telluraves</taxon>
        <taxon>Australaves</taxon>
        <taxon>Passeriformes</taxon>
        <taxon>Passeroidea</taxon>
        <taxon>Passeridae</taxon>
        <taxon>Chloebia</taxon>
    </lineage>
</organism>
<dbReference type="AlphaFoldDB" id="A0A3L8S4E9"/>
<name>A0A3L8S4E9_CHLGU</name>
<dbReference type="Proteomes" id="UP000276834">
    <property type="component" value="Unassembled WGS sequence"/>
</dbReference>
<protein>
    <submittedName>
        <fullName evidence="1">Uncharacterized protein</fullName>
    </submittedName>
</protein>
<dbReference type="OrthoDB" id="608866at2759"/>
<gene>
    <name evidence="1" type="ORF">DV515_00012620</name>
</gene>
<accession>A0A3L8S4E9</accession>
<sequence>ILFFPGCTAGGLSLNSKTFTKMLQSCLHRCEHHRVILEAEERYRGELRRVAAEMLLAPVKKDRLLKEIPTFKSKKDSFQSILLTPNRKDKSNASKRDEHSRNIRWTSNYNLTPAYEKCEYYQKMNSLIRTTERSVFAFRSGH</sequence>
<proteinExistence type="predicted"/>
<comment type="caution">
    <text evidence="1">The sequence shown here is derived from an EMBL/GenBank/DDBJ whole genome shotgun (WGS) entry which is preliminary data.</text>
</comment>
<reference evidence="1 2" key="1">
    <citation type="journal article" date="2018" name="Proc. R. Soc. B">
        <title>A non-coding region near Follistatin controls head colour polymorphism in the Gouldian finch.</title>
        <authorList>
            <person name="Toomey M.B."/>
            <person name="Marques C.I."/>
            <person name="Andrade P."/>
            <person name="Araujo P.M."/>
            <person name="Sabatino S."/>
            <person name="Gazda M.A."/>
            <person name="Afonso S."/>
            <person name="Lopes R.J."/>
            <person name="Corbo J.C."/>
            <person name="Carneiro M."/>
        </authorList>
    </citation>
    <scope>NUCLEOTIDE SEQUENCE [LARGE SCALE GENOMIC DNA]</scope>
    <source>
        <strain evidence="1">Red01</strain>
        <tissue evidence="1">Muscle</tissue>
    </source>
</reference>
<feature type="non-terminal residue" evidence="1">
    <location>
        <position position="1"/>
    </location>
</feature>
<dbReference type="EMBL" id="QUSF01000071">
    <property type="protein sequence ID" value="RLV96431.1"/>
    <property type="molecule type" value="Genomic_DNA"/>
</dbReference>
<evidence type="ECO:0000313" key="2">
    <source>
        <dbReference type="Proteomes" id="UP000276834"/>
    </source>
</evidence>
<keyword evidence="2" id="KW-1185">Reference proteome</keyword>